<dbReference type="AlphaFoldDB" id="A0A8T2XKC8"/>
<accession>A0A8T2XKC8</accession>
<evidence type="ECO:0000313" key="3">
    <source>
        <dbReference type="Proteomes" id="UP000807159"/>
    </source>
</evidence>
<feature type="compositionally biased region" description="Polar residues" evidence="1">
    <location>
        <begin position="25"/>
        <end position="45"/>
    </location>
</feature>
<comment type="caution">
    <text evidence="2">The sequence shown here is derived from an EMBL/GenBank/DDBJ whole genome shotgun (WGS) entry which is preliminary data.</text>
</comment>
<feature type="region of interest" description="Disordered" evidence="1">
    <location>
        <begin position="1"/>
        <end position="135"/>
    </location>
</feature>
<feature type="non-terminal residue" evidence="2">
    <location>
        <position position="171"/>
    </location>
</feature>
<proteinExistence type="predicted"/>
<feature type="compositionally biased region" description="Low complexity" evidence="1">
    <location>
        <begin position="1"/>
        <end position="18"/>
    </location>
</feature>
<organism evidence="2 3">
    <name type="scientific">Populus deltoides</name>
    <name type="common">Eastern poplar</name>
    <name type="synonym">Eastern cottonwood</name>
    <dbReference type="NCBI Taxonomy" id="3696"/>
    <lineage>
        <taxon>Eukaryota</taxon>
        <taxon>Viridiplantae</taxon>
        <taxon>Streptophyta</taxon>
        <taxon>Embryophyta</taxon>
        <taxon>Tracheophyta</taxon>
        <taxon>Spermatophyta</taxon>
        <taxon>Magnoliopsida</taxon>
        <taxon>eudicotyledons</taxon>
        <taxon>Gunneridae</taxon>
        <taxon>Pentapetalae</taxon>
        <taxon>rosids</taxon>
        <taxon>fabids</taxon>
        <taxon>Malpighiales</taxon>
        <taxon>Salicaceae</taxon>
        <taxon>Saliceae</taxon>
        <taxon>Populus</taxon>
    </lineage>
</organism>
<dbReference type="Proteomes" id="UP000807159">
    <property type="component" value="Chromosome 11"/>
</dbReference>
<name>A0A8T2XKC8_POPDE</name>
<reference evidence="2" key="1">
    <citation type="journal article" date="2021" name="J. Hered.">
        <title>Genome Assembly of Salicaceae Populus deltoides (Eastern Cottonwood) I-69 Based on Nanopore Sequencing and Hi-C Technologies.</title>
        <authorList>
            <person name="Bai S."/>
            <person name="Wu H."/>
            <person name="Zhang J."/>
            <person name="Pan Z."/>
            <person name="Zhao W."/>
            <person name="Li Z."/>
            <person name="Tong C."/>
        </authorList>
    </citation>
    <scope>NUCLEOTIDE SEQUENCE</scope>
    <source>
        <tissue evidence="2">Leaf</tissue>
    </source>
</reference>
<evidence type="ECO:0000313" key="2">
    <source>
        <dbReference type="EMBL" id="KAH8493989.1"/>
    </source>
</evidence>
<keyword evidence="3" id="KW-1185">Reference proteome</keyword>
<dbReference type="EMBL" id="JACEGQ020000011">
    <property type="protein sequence ID" value="KAH8493989.1"/>
    <property type="molecule type" value="Genomic_DNA"/>
</dbReference>
<gene>
    <name evidence="2" type="ORF">H0E87_020664</name>
</gene>
<protein>
    <submittedName>
        <fullName evidence="2">Uncharacterized protein</fullName>
    </submittedName>
</protein>
<feature type="compositionally biased region" description="Polar residues" evidence="1">
    <location>
        <begin position="84"/>
        <end position="101"/>
    </location>
</feature>
<feature type="region of interest" description="Disordered" evidence="1">
    <location>
        <begin position="152"/>
        <end position="171"/>
    </location>
</feature>
<sequence length="171" mass="17152">MQDKLAPALASPTLAPSSVGLEGVGQTSRPSFDSSRGITAQNQGKFLNMQDKQAPILASPSRTPCFGLDEVGPDAVQSGHPSGATLSGSGFTSPNLVSVETCSDAEADSSLPSSTSCGHSPDPKPSALVPQPFGVPLSSGVDSPCIPLPIKDASGSALYGEHGRASADPPP</sequence>
<evidence type="ECO:0000256" key="1">
    <source>
        <dbReference type="SAM" id="MobiDB-lite"/>
    </source>
</evidence>